<dbReference type="NCBIfam" id="NF003958">
    <property type="entry name" value="PRK05454.2-1"/>
    <property type="match status" value="1"/>
</dbReference>
<feature type="transmembrane region" description="Helical" evidence="12">
    <location>
        <begin position="516"/>
        <end position="534"/>
    </location>
</feature>
<evidence type="ECO:0000259" key="13">
    <source>
        <dbReference type="Pfam" id="PF13632"/>
    </source>
</evidence>
<dbReference type="EMBL" id="SJPL01000001">
    <property type="protein sequence ID" value="TWT71324.1"/>
    <property type="molecule type" value="Genomic_DNA"/>
</dbReference>
<evidence type="ECO:0000256" key="7">
    <source>
        <dbReference type="ARBA" id="ARBA00022676"/>
    </source>
</evidence>
<protein>
    <recommendedName>
        <fullName evidence="4">Glucans biosynthesis glucosyltransferase H</fullName>
    </recommendedName>
</protein>
<keyword evidence="15" id="KW-1185">Reference proteome</keyword>
<feature type="transmembrane region" description="Helical" evidence="12">
    <location>
        <begin position="60"/>
        <end position="81"/>
    </location>
</feature>
<evidence type="ECO:0000256" key="8">
    <source>
        <dbReference type="ARBA" id="ARBA00022679"/>
    </source>
</evidence>
<proteinExistence type="inferred from homology"/>
<organism evidence="14 15">
    <name type="scientific">Crateriforma conspicua</name>
    <dbReference type="NCBI Taxonomy" id="2527996"/>
    <lineage>
        <taxon>Bacteria</taxon>
        <taxon>Pseudomonadati</taxon>
        <taxon>Planctomycetota</taxon>
        <taxon>Planctomycetia</taxon>
        <taxon>Planctomycetales</taxon>
        <taxon>Planctomycetaceae</taxon>
        <taxon>Crateriforma</taxon>
    </lineage>
</organism>
<name>A0A5C5Y817_9PLAN</name>
<evidence type="ECO:0000256" key="5">
    <source>
        <dbReference type="ARBA" id="ARBA00022475"/>
    </source>
</evidence>
<dbReference type="InterPro" id="IPR029044">
    <property type="entry name" value="Nucleotide-diphossugar_trans"/>
</dbReference>
<gene>
    <name evidence="14" type="primary">mdoH</name>
    <name evidence="14" type="ORF">Pan14r_36340</name>
</gene>
<evidence type="ECO:0000256" key="12">
    <source>
        <dbReference type="SAM" id="Phobius"/>
    </source>
</evidence>
<dbReference type="RefSeq" id="WP_146439708.1">
    <property type="nucleotide sequence ID" value="NZ_SJPL01000001.1"/>
</dbReference>
<dbReference type="GO" id="GO:0005886">
    <property type="term" value="C:plasma membrane"/>
    <property type="evidence" value="ECO:0007669"/>
    <property type="project" value="UniProtKB-SubCell"/>
</dbReference>
<feature type="transmembrane region" description="Helical" evidence="12">
    <location>
        <begin position="540"/>
        <end position="559"/>
    </location>
</feature>
<dbReference type="Pfam" id="PF13632">
    <property type="entry name" value="Glyco_trans_2_3"/>
    <property type="match status" value="1"/>
</dbReference>
<evidence type="ECO:0000313" key="14">
    <source>
        <dbReference type="EMBL" id="TWT71324.1"/>
    </source>
</evidence>
<dbReference type="SUPFAM" id="SSF53448">
    <property type="entry name" value="Nucleotide-diphospho-sugar transferases"/>
    <property type="match status" value="1"/>
</dbReference>
<feature type="transmembrane region" description="Helical" evidence="12">
    <location>
        <begin position="420"/>
        <end position="440"/>
    </location>
</feature>
<dbReference type="Proteomes" id="UP000317238">
    <property type="component" value="Unassembled WGS sequence"/>
</dbReference>
<feature type="transmembrane region" description="Helical" evidence="12">
    <location>
        <begin position="460"/>
        <end position="481"/>
    </location>
</feature>
<dbReference type="GO" id="GO:0016758">
    <property type="term" value="F:hexosyltransferase activity"/>
    <property type="evidence" value="ECO:0007669"/>
    <property type="project" value="TreeGrafter"/>
</dbReference>
<keyword evidence="6" id="KW-0997">Cell inner membrane</keyword>
<evidence type="ECO:0000256" key="6">
    <source>
        <dbReference type="ARBA" id="ARBA00022519"/>
    </source>
</evidence>
<keyword evidence="7 14" id="KW-0328">Glycosyltransferase</keyword>
<evidence type="ECO:0000256" key="3">
    <source>
        <dbReference type="ARBA" id="ARBA00009337"/>
    </source>
</evidence>
<evidence type="ECO:0000256" key="10">
    <source>
        <dbReference type="ARBA" id="ARBA00022989"/>
    </source>
</evidence>
<feature type="domain" description="Glycosyltransferase 2-like" evidence="13">
    <location>
        <begin position="211"/>
        <end position="424"/>
    </location>
</feature>
<keyword evidence="5" id="KW-1003">Cell membrane</keyword>
<reference evidence="14 15" key="1">
    <citation type="submission" date="2019-02" db="EMBL/GenBank/DDBJ databases">
        <title>Deep-cultivation of Planctomycetes and their phenomic and genomic characterization uncovers novel biology.</title>
        <authorList>
            <person name="Wiegand S."/>
            <person name="Jogler M."/>
            <person name="Boedeker C."/>
            <person name="Pinto D."/>
            <person name="Vollmers J."/>
            <person name="Rivas-Marin E."/>
            <person name="Kohn T."/>
            <person name="Peeters S.H."/>
            <person name="Heuer A."/>
            <person name="Rast P."/>
            <person name="Oberbeckmann S."/>
            <person name="Bunk B."/>
            <person name="Jeske O."/>
            <person name="Meyerdierks A."/>
            <person name="Storesund J.E."/>
            <person name="Kallscheuer N."/>
            <person name="Luecker S."/>
            <person name="Lage O.M."/>
            <person name="Pohl T."/>
            <person name="Merkel B.J."/>
            <person name="Hornburger P."/>
            <person name="Mueller R.-W."/>
            <person name="Bruemmer F."/>
            <person name="Labrenz M."/>
            <person name="Spormann A.M."/>
            <person name="Op Den Camp H."/>
            <person name="Overmann J."/>
            <person name="Amann R."/>
            <person name="Jetten M.S.M."/>
            <person name="Mascher T."/>
            <person name="Medema M.H."/>
            <person name="Devos D.P."/>
            <person name="Kaster A.-K."/>
            <person name="Ovreas L."/>
            <person name="Rohde M."/>
            <person name="Galperin M.Y."/>
            <person name="Jogler C."/>
        </authorList>
    </citation>
    <scope>NUCLEOTIDE SEQUENCE [LARGE SCALE GENOMIC DNA]</scope>
    <source>
        <strain evidence="14 15">Pan14r</strain>
    </source>
</reference>
<dbReference type="AlphaFoldDB" id="A0A5C5Y817"/>
<dbReference type="NCBIfam" id="NF003962">
    <property type="entry name" value="PRK05454.2-5"/>
    <property type="match status" value="1"/>
</dbReference>
<dbReference type="InterPro" id="IPR050321">
    <property type="entry name" value="Glycosyltr_2/OpgH_subfam"/>
</dbReference>
<comment type="similarity">
    <text evidence="3">Belongs to the glycosyltransferase 2 family. OpgH subfamily.</text>
</comment>
<dbReference type="Gene3D" id="3.90.550.10">
    <property type="entry name" value="Spore Coat Polysaccharide Biosynthesis Protein SpsA, Chain A"/>
    <property type="match status" value="1"/>
</dbReference>
<keyword evidence="11 12" id="KW-0472">Membrane</keyword>
<dbReference type="OrthoDB" id="9806824at2"/>
<evidence type="ECO:0000256" key="9">
    <source>
        <dbReference type="ARBA" id="ARBA00022692"/>
    </source>
</evidence>
<accession>A0A5C5Y817</accession>
<evidence type="ECO:0000256" key="1">
    <source>
        <dbReference type="ARBA" id="ARBA00004429"/>
    </source>
</evidence>
<dbReference type="PANTHER" id="PTHR43867">
    <property type="entry name" value="CELLULOSE SYNTHASE CATALYTIC SUBUNIT A [UDP-FORMING]"/>
    <property type="match status" value="1"/>
</dbReference>
<feature type="transmembrane region" description="Helical" evidence="12">
    <location>
        <begin position="386"/>
        <end position="408"/>
    </location>
</feature>
<evidence type="ECO:0000256" key="11">
    <source>
        <dbReference type="ARBA" id="ARBA00023136"/>
    </source>
</evidence>
<evidence type="ECO:0000256" key="2">
    <source>
        <dbReference type="ARBA" id="ARBA00005001"/>
    </source>
</evidence>
<comment type="pathway">
    <text evidence="2">Glycan metabolism; osmoregulated periplasmic glucan (OPG) biosynthesis.</text>
</comment>
<feature type="transmembrane region" description="Helical" evidence="12">
    <location>
        <begin position="17"/>
        <end position="39"/>
    </location>
</feature>
<keyword evidence="8 14" id="KW-0808">Transferase</keyword>
<evidence type="ECO:0000313" key="15">
    <source>
        <dbReference type="Proteomes" id="UP000317238"/>
    </source>
</evidence>
<sequence length="681" mass="74894">MTRDTASEAAGTRAARWLIGAATFVLSVLGIAAYVRSVASGGPDRGFDGGELGFWDAASAALFAILWTWIAFSFCVATFGFCRRIFSASRPTWSRDGQPKQPLKTAVLVPVYNESPDDVFARIEAMMRGIARESAQNPGIEFDFFVLSDSTNVDTWLAEEQTWANLRDRLPADVSKVCRVFYRHRNENKGRKAGNIADFCHRWSQPYPFMIVLDADSLMAPSTMFEMTRRMDGDPELGILQVPPAPIGRASLFARLQQFAAQAYGPVFVEGFDAWAGDQGNYWGHNAIIRVEAFCQCCDLPVLPGQAPLGGEILSHDFVEAALMVRRGWKVRLATDLAGSYEECPTTLTDYAQRDQRWCQGNLQHSRLVVSEGFHPVSRLHFASGVMSYVASPLWILFTVTCLAGWAIDQPAASADWFDRFGRFALFGAAMVMLLIPKAYGVTEIWLSGRSAQFGGAIRVALSAVLETVMSVLLSPIMAVLHSRFVVSTLRGRKVHWGAQQRDEHGVTLGQAAGDFGGMTAIGILATAVVAYAAPPLLPWFVPILAGWLLAIPLAMMLGSRGLGVAMQRLGLLIIPEETDSPRLYDDFKVALDQNVSPKQDTAPERALHRLLRDPAFLLTHQQVVSASESAVTLSDEDRHEVLRHYDIGVDEIPAPLQRRMLCDVGLLRQMHVGSLSRLSA</sequence>
<keyword evidence="10 12" id="KW-1133">Transmembrane helix</keyword>
<evidence type="ECO:0000256" key="4">
    <source>
        <dbReference type="ARBA" id="ARBA00020585"/>
    </source>
</evidence>
<dbReference type="InterPro" id="IPR001173">
    <property type="entry name" value="Glyco_trans_2-like"/>
</dbReference>
<comment type="subcellular location">
    <subcellularLocation>
        <location evidence="1">Cell inner membrane</location>
        <topology evidence="1">Multi-pass membrane protein</topology>
    </subcellularLocation>
</comment>
<dbReference type="PANTHER" id="PTHR43867:SF5">
    <property type="entry name" value="GLUCANS BIOSYNTHESIS GLUCOSYLTRANSFERASE H"/>
    <property type="match status" value="1"/>
</dbReference>
<dbReference type="CDD" id="cd04191">
    <property type="entry name" value="Glucan_BSP_MdoH"/>
    <property type="match status" value="1"/>
</dbReference>
<comment type="caution">
    <text evidence="14">The sequence shown here is derived from an EMBL/GenBank/DDBJ whole genome shotgun (WGS) entry which is preliminary data.</text>
</comment>
<keyword evidence="9 12" id="KW-0812">Transmembrane</keyword>